<feature type="transmembrane region" description="Helical" evidence="1">
    <location>
        <begin position="375"/>
        <end position="403"/>
    </location>
</feature>
<feature type="transmembrane region" description="Helical" evidence="1">
    <location>
        <begin position="879"/>
        <end position="900"/>
    </location>
</feature>
<keyword evidence="1" id="KW-1133">Transmembrane helix</keyword>
<dbReference type="Gene3D" id="3.30.70.1320">
    <property type="entry name" value="Multidrug efflux transporter AcrB pore domain like"/>
    <property type="match status" value="1"/>
</dbReference>
<dbReference type="SUPFAM" id="SSF82714">
    <property type="entry name" value="Multidrug efflux transporter AcrB TolC docking domain, DN and DC subdomains"/>
    <property type="match status" value="1"/>
</dbReference>
<dbReference type="SUPFAM" id="SSF82866">
    <property type="entry name" value="Multidrug efflux transporter AcrB transmembrane domain"/>
    <property type="match status" value="2"/>
</dbReference>
<dbReference type="PANTHER" id="PTHR32063:SF0">
    <property type="entry name" value="SWARMING MOTILITY PROTEIN SWRC"/>
    <property type="match status" value="1"/>
</dbReference>
<dbReference type="SUPFAM" id="SSF82693">
    <property type="entry name" value="Multidrug efflux transporter AcrB pore domain, PN1, PN2, PC1 and PC2 subdomains"/>
    <property type="match status" value="2"/>
</dbReference>
<feature type="transmembrane region" description="Helical" evidence="1">
    <location>
        <begin position="326"/>
        <end position="345"/>
    </location>
</feature>
<feature type="transmembrane region" description="Helical" evidence="1">
    <location>
        <begin position="853"/>
        <end position="873"/>
    </location>
</feature>
<feature type="transmembrane region" description="Helical" evidence="1">
    <location>
        <begin position="508"/>
        <end position="528"/>
    </location>
</feature>
<feature type="transmembrane region" description="Helical" evidence="1">
    <location>
        <begin position="455"/>
        <end position="482"/>
    </location>
</feature>
<dbReference type="PRINTS" id="PR00702">
    <property type="entry name" value="ACRIFLAVINRP"/>
</dbReference>
<feature type="transmembrane region" description="Helical" evidence="1">
    <location>
        <begin position="352"/>
        <end position="369"/>
    </location>
</feature>
<feature type="transmembrane region" description="Helical" evidence="1">
    <location>
        <begin position="423"/>
        <end position="443"/>
    </location>
</feature>
<evidence type="ECO:0000313" key="2">
    <source>
        <dbReference type="EMBL" id="GGH38202.1"/>
    </source>
</evidence>
<evidence type="ECO:0000256" key="1">
    <source>
        <dbReference type="SAM" id="Phobius"/>
    </source>
</evidence>
<evidence type="ECO:0000313" key="3">
    <source>
        <dbReference type="Proteomes" id="UP000659344"/>
    </source>
</evidence>
<feature type="transmembrane region" description="Helical" evidence="1">
    <location>
        <begin position="827"/>
        <end position="846"/>
    </location>
</feature>
<organism evidence="2 3">
    <name type="scientific">Paenibacillus segetis</name>
    <dbReference type="NCBI Taxonomy" id="1325360"/>
    <lineage>
        <taxon>Bacteria</taxon>
        <taxon>Bacillati</taxon>
        <taxon>Bacillota</taxon>
        <taxon>Bacilli</taxon>
        <taxon>Bacillales</taxon>
        <taxon>Paenibacillaceae</taxon>
        <taxon>Paenibacillus</taxon>
    </lineage>
</organism>
<keyword evidence="1" id="KW-0812">Transmembrane</keyword>
<dbReference type="Gene3D" id="3.30.2090.10">
    <property type="entry name" value="Multidrug efflux transporter AcrB TolC docking domain, DN and DC subdomains"/>
    <property type="match status" value="2"/>
</dbReference>
<dbReference type="Gene3D" id="3.30.70.1440">
    <property type="entry name" value="Multidrug efflux transporter AcrB pore domain"/>
    <property type="match status" value="1"/>
</dbReference>
<dbReference type="Gene3D" id="3.30.70.1430">
    <property type="entry name" value="Multidrug efflux transporter AcrB pore domain"/>
    <property type="match status" value="2"/>
</dbReference>
<dbReference type="EMBL" id="BMFT01000005">
    <property type="protein sequence ID" value="GGH38202.1"/>
    <property type="molecule type" value="Genomic_DNA"/>
</dbReference>
<protein>
    <submittedName>
        <fullName evidence="2">Multidrug transporter AcrB</fullName>
    </submittedName>
</protein>
<comment type="caution">
    <text evidence="2">The sequence shown here is derived from an EMBL/GenBank/DDBJ whole genome shotgun (WGS) entry which is preliminary data.</text>
</comment>
<dbReference type="RefSeq" id="WP_188542243.1">
    <property type="nucleotide sequence ID" value="NZ_BMFT01000005.1"/>
</dbReference>
<name>A0ABQ1YTS6_9BACL</name>
<dbReference type="Pfam" id="PF00873">
    <property type="entry name" value="ACR_tran"/>
    <property type="match status" value="1"/>
</dbReference>
<sequence length="1007" mass="108357">MGKLTKWAFANKAAVGLLIVMALVVGVVSYTTLPMEFMPEADNPQVSVMVIGPGQNAGSMESNVTTPIENSFGSLKGKKEILSTSGDGYTKIDVYFDSKTNMKEATQEVQKAIDPLQFPEGVMKPFVLQLNTSMIPISQITISFDEGLTAGNMEIAEKTILRELKDIKGVSNVGFYGRPTSQVNLQADQIKMAQKGVTFAQLMGVLQGRNVSASVGAQTIGGQSGNVNVISKIDSVDTLKKVQVADGIALQDVATVELQQDQESISRANGKDVLYAVIFKEANANAVDVGNKVQDAVDNMNKSIKNANVTVVMSTSDMVVDSVNSMMREVLLGALFATIVILLFLRNLRATLVTVISIPLSLAITLYLLKVSGVTLNIITLGGVAVAVGRLVDDSIVVIENIFRRMQKESFSLEMVISATKEVAQAITSSTIATVAVFLPMGLLRGGLQAFLLPFALTITYSLLTSLIVALTVVPLLSSWLIRNSHLKEGKPFRGFGRFLQWNLSHKWVTLSLAFIVFASSIAAYVLMPKGALDASNADYVVVKLKYPNDIPVAEILDNGKKLEQYMMKQDQAETVLLDYGNSSEMAQWGNVSSLAEVNYTVIMKKDADAEKFIEQVRAQKENYNGATLTANETSMMSSGSTNEYIDIVGDDLTAITSVAKEVKSKLATVDGVEKVTSSGDDTKPVFSFTVDPLQAKGQEIAMQLSAMLNPVPIGQIELEGISTAVVLEPALKPKTEQDLSGMTLMTAGGPVPLSKLAKFEVRNEPAMVYHKEGKNYLRITAEIDPKLVSKIGANIKKEMDTIKTPDGVVLFTGGASVDQAGDFGDLGMTALISIGLVYLIMVLTFKTLRAPFAIMFALPLAAIGAIIGLLVSGVTPDFTALFGALMLIGIVVTNAIVLIDRIKHNEEHMTIREAIIEAAMTRMRPILMTAIATICAMLPLVFGHSEQGSIVSQSLAIVVIGGLTAATVLTLIVIPVIYELFYFRKSAKQRKHNSITVVEAEATTNV</sequence>
<dbReference type="PANTHER" id="PTHR32063">
    <property type="match status" value="1"/>
</dbReference>
<reference evidence="3" key="1">
    <citation type="journal article" date="2019" name="Int. J. Syst. Evol. Microbiol.">
        <title>The Global Catalogue of Microorganisms (GCM) 10K type strain sequencing project: providing services to taxonomists for standard genome sequencing and annotation.</title>
        <authorList>
            <consortium name="The Broad Institute Genomics Platform"/>
            <consortium name="The Broad Institute Genome Sequencing Center for Infectious Disease"/>
            <person name="Wu L."/>
            <person name="Ma J."/>
        </authorList>
    </citation>
    <scope>NUCLEOTIDE SEQUENCE [LARGE SCALE GENOMIC DNA]</scope>
    <source>
        <strain evidence="3">CGMCC 1.12769</strain>
    </source>
</reference>
<feature type="transmembrane region" description="Helical" evidence="1">
    <location>
        <begin position="927"/>
        <end position="944"/>
    </location>
</feature>
<accession>A0ABQ1YTS6</accession>
<dbReference type="Proteomes" id="UP000659344">
    <property type="component" value="Unassembled WGS sequence"/>
</dbReference>
<dbReference type="InterPro" id="IPR001036">
    <property type="entry name" value="Acrflvin-R"/>
</dbReference>
<proteinExistence type="predicted"/>
<keyword evidence="1" id="KW-0472">Membrane</keyword>
<dbReference type="Gene3D" id="1.20.1640.10">
    <property type="entry name" value="Multidrug efflux transporter AcrB transmembrane domain"/>
    <property type="match status" value="2"/>
</dbReference>
<dbReference type="InterPro" id="IPR027463">
    <property type="entry name" value="AcrB_DN_DC_subdom"/>
</dbReference>
<keyword evidence="3" id="KW-1185">Reference proteome</keyword>
<feature type="transmembrane region" description="Helical" evidence="1">
    <location>
        <begin position="956"/>
        <end position="982"/>
    </location>
</feature>
<gene>
    <name evidence="2" type="primary">acrB</name>
    <name evidence="2" type="ORF">GCM10008013_46130</name>
</gene>